<reference evidence="2" key="1">
    <citation type="submission" date="2024-09" db="EMBL/GenBank/DDBJ databases">
        <title>Whole genome shotgun sequence of Pseudomonas alcaligenes NBRC 14159.</title>
        <authorList>
            <person name="Yoshida I."/>
            <person name="Hosoyama A."/>
            <person name="Tsuchikane K."/>
            <person name="Noguchi M."/>
            <person name="Hirakata S."/>
            <person name="Ando Y."/>
            <person name="Ohji S."/>
            <person name="Yamazoe A."/>
            <person name="Yamazaki S."/>
            <person name="Fujita N."/>
        </authorList>
    </citation>
    <scope>NUCLEOTIDE SEQUENCE</scope>
    <source>
        <strain evidence="2">NBRC 14159</strain>
    </source>
</reference>
<keyword evidence="3" id="KW-1185">Reference proteome</keyword>
<sequence length="285" mass="32368">MNETVDSVPELQQTVQRKLGRCMLRLQQYELLLKAVVAESEISGPADRLLAIRDERRASTHKQTLGALVSQLTEGALSRSSMAEREPADDVSPDRAWFSMRYQIELPEQQFSDTHAALKELVALRNELVHHFLQRFDLWDPAGCEAAEQHLDGSYETIDGHYLTLHTWARSLGEARTEMASFMQSQAFHEVLVNGIWLDGSVHWPSSGVVSCLREAERLLACDGWTVLSEAIRWITKTYPDQTPKRYGCSSWRHVLHEAKLFDVRKEVQVDAGGAVVWYRSPVAH</sequence>
<dbReference type="InterPro" id="IPR025605">
    <property type="entry name" value="OST-HTH/LOTUS_dom"/>
</dbReference>
<organism evidence="2 3">
    <name type="scientific">Aquipseudomonas alcaligenes (strain ATCC 14909 / DSM 50342 / CCUG 1425 / JCM 20561 / NBRC 14159 / NCIMB 9945 / NCTC 10367 / 1577)</name>
    <name type="common">Pseudomonas alcaligenes</name>
    <dbReference type="NCBI Taxonomy" id="1215092"/>
    <lineage>
        <taxon>Bacteria</taxon>
        <taxon>Pseudomonadati</taxon>
        <taxon>Pseudomonadota</taxon>
        <taxon>Gammaproteobacteria</taxon>
        <taxon>Pseudomonadales</taxon>
        <taxon>Pseudomonadaceae</taxon>
        <taxon>Aquipseudomonas</taxon>
    </lineage>
</organism>
<dbReference type="OrthoDB" id="571278at2"/>
<dbReference type="CDD" id="cd10146">
    <property type="entry name" value="LabA_like_C"/>
    <property type="match status" value="1"/>
</dbReference>
<dbReference type="eggNOG" id="ENOG502ZCJQ">
    <property type="taxonomic scope" value="Bacteria"/>
</dbReference>
<name>U2Z4Q2_AQUA1</name>
<dbReference type="InterPro" id="IPR041966">
    <property type="entry name" value="LOTUS-like"/>
</dbReference>
<proteinExistence type="predicted"/>
<dbReference type="Pfam" id="PF12872">
    <property type="entry name" value="OST-HTH"/>
    <property type="match status" value="1"/>
</dbReference>
<protein>
    <recommendedName>
        <fullName evidence="1">HTH OST-type domain-containing protein</fullName>
    </recommendedName>
</protein>
<dbReference type="Proteomes" id="UP000016560">
    <property type="component" value="Unassembled WGS sequence"/>
</dbReference>
<dbReference type="Gene3D" id="3.30.420.610">
    <property type="entry name" value="LOTUS domain-like"/>
    <property type="match status" value="1"/>
</dbReference>
<evidence type="ECO:0000313" key="2">
    <source>
        <dbReference type="EMBL" id="GAD62731.1"/>
    </source>
</evidence>
<evidence type="ECO:0000259" key="1">
    <source>
        <dbReference type="Pfam" id="PF12872"/>
    </source>
</evidence>
<comment type="caution">
    <text evidence="2">The sequence shown here is derived from an EMBL/GenBank/DDBJ whole genome shotgun (WGS) entry which is preliminary data.</text>
</comment>
<feature type="domain" description="HTH OST-type" evidence="1">
    <location>
        <begin position="204"/>
        <end position="266"/>
    </location>
</feature>
<dbReference type="AlphaFoldDB" id="U2Z4Q2"/>
<gene>
    <name evidence="2" type="ORF">PA6_016_00030</name>
</gene>
<accession>U2Z4Q2</accession>
<evidence type="ECO:0000313" key="3">
    <source>
        <dbReference type="Proteomes" id="UP000016560"/>
    </source>
</evidence>
<dbReference type="RefSeq" id="WP_021700818.1">
    <property type="nucleotide sequence ID" value="NZ_BATI01000016.1"/>
</dbReference>
<dbReference type="EMBL" id="BATI01000016">
    <property type="protein sequence ID" value="GAD62731.1"/>
    <property type="molecule type" value="Genomic_DNA"/>
</dbReference>